<reference evidence="5" key="1">
    <citation type="journal article" date="2011" name="Toxicon">
        <title>The tale of a resting gland: transcriptome of a replete venom gland from the scorpion Hottentotta judaicus.</title>
        <authorList>
            <person name="Morgenstern D."/>
            <person name="Rohde B.H."/>
            <person name="King G.F."/>
            <person name="Tal T."/>
            <person name="Sher D."/>
            <person name="Zlotkin E."/>
        </authorList>
    </citation>
    <scope>NUCLEOTIDE SEQUENCE</scope>
    <source>
        <tissue evidence="5">Telson</tissue>
    </source>
</reference>
<evidence type="ECO:0000256" key="3">
    <source>
        <dbReference type="SAM" id="SignalP"/>
    </source>
</evidence>
<dbReference type="AlphaFoldDB" id="F1CJ55"/>
<dbReference type="GO" id="GO:0005576">
    <property type="term" value="C:extracellular region"/>
    <property type="evidence" value="ECO:0007669"/>
    <property type="project" value="UniProtKB-SubCell"/>
</dbReference>
<name>F1CJ55_HOTJU</name>
<sequence length="83" mass="9044">MMKRILVLIAFSLVLIGADAHDGYPKDSKGCKMTCITADDKFCNSICKGIGGKGECNWGVCWCTEVPNKNDLWDPKNKTCGGK</sequence>
<evidence type="ECO:0000313" key="5">
    <source>
        <dbReference type="EMBL" id="ADY39586.1"/>
    </source>
</evidence>
<feature type="signal peptide" evidence="3">
    <location>
        <begin position="1"/>
        <end position="20"/>
    </location>
</feature>
<dbReference type="SUPFAM" id="SSF57095">
    <property type="entry name" value="Scorpion toxin-like"/>
    <property type="match status" value="1"/>
</dbReference>
<comment type="subcellular location">
    <subcellularLocation>
        <location evidence="1">Secreted</location>
    </subcellularLocation>
</comment>
<accession>F1CJ55</accession>
<dbReference type="GO" id="GO:0019871">
    <property type="term" value="F:sodium channel inhibitor activity"/>
    <property type="evidence" value="ECO:0007669"/>
    <property type="project" value="InterPro"/>
</dbReference>
<dbReference type="InterPro" id="IPR002061">
    <property type="entry name" value="Scorpion_toxinL/defensin"/>
</dbReference>
<organism evidence="5">
    <name type="scientific">Hottentotta judaicus</name>
    <name type="common">Black scorpion</name>
    <name type="synonym">Buthotus judaicus</name>
    <dbReference type="NCBI Taxonomy" id="6863"/>
    <lineage>
        <taxon>Eukaryota</taxon>
        <taxon>Metazoa</taxon>
        <taxon>Ecdysozoa</taxon>
        <taxon>Arthropoda</taxon>
        <taxon>Chelicerata</taxon>
        <taxon>Arachnida</taxon>
        <taxon>Scorpiones</taxon>
        <taxon>Buthida</taxon>
        <taxon>Buthoidea</taxon>
        <taxon>Buthidae</taxon>
        <taxon>Hottentotta</taxon>
    </lineage>
</organism>
<feature type="domain" description="LCN-type CS-alpha/beta" evidence="4">
    <location>
        <begin position="21"/>
        <end position="81"/>
    </location>
</feature>
<dbReference type="CDD" id="cd23106">
    <property type="entry name" value="neurotoxins_LC_scorpion"/>
    <property type="match status" value="1"/>
</dbReference>
<dbReference type="Gene3D" id="3.30.30.10">
    <property type="entry name" value="Knottin, scorpion toxin-like"/>
    <property type="match status" value="1"/>
</dbReference>
<dbReference type="InterPro" id="IPR036574">
    <property type="entry name" value="Scorpion_toxin-like_sf"/>
</dbReference>
<evidence type="ECO:0000256" key="1">
    <source>
        <dbReference type="ARBA" id="ARBA00004613"/>
    </source>
</evidence>
<protein>
    <submittedName>
        <fullName evidence="5">Beta-buthitoxin-Hj4b</fullName>
    </submittedName>
</protein>
<dbReference type="Pfam" id="PF00537">
    <property type="entry name" value="Toxin_3"/>
    <property type="match status" value="1"/>
</dbReference>
<evidence type="ECO:0000256" key="2">
    <source>
        <dbReference type="ARBA" id="ARBA00022525"/>
    </source>
</evidence>
<dbReference type="InterPro" id="IPR044062">
    <property type="entry name" value="LCN-type_CS_alpha_beta_dom"/>
</dbReference>
<proteinExistence type="evidence at transcript level"/>
<feature type="chain" id="PRO_5003263636" evidence="3">
    <location>
        <begin position="21"/>
        <end position="83"/>
    </location>
</feature>
<evidence type="ECO:0000259" key="4">
    <source>
        <dbReference type="PROSITE" id="PS51863"/>
    </source>
</evidence>
<keyword evidence="2" id="KW-0964">Secreted</keyword>
<dbReference type="EMBL" id="HQ288164">
    <property type="protein sequence ID" value="ADY39586.1"/>
    <property type="molecule type" value="mRNA"/>
</dbReference>
<dbReference type="PROSITE" id="PS51863">
    <property type="entry name" value="LCN_CSAB"/>
    <property type="match status" value="1"/>
</dbReference>
<keyword evidence="3" id="KW-0732">Signal</keyword>